<keyword evidence="2" id="KW-1185">Reference proteome</keyword>
<gene>
    <name evidence="1" type="ORF">Tco_1028835</name>
</gene>
<evidence type="ECO:0000313" key="2">
    <source>
        <dbReference type="Proteomes" id="UP001151760"/>
    </source>
</evidence>
<sequence length="90" mass="10155">MGGRKDINHVETRSSMLVIKICVLERKKEERKVDLRKFMARGKKDDVGLDELGEGGKGMISKIGEFGRYLGSELLGDKGGEEDERRFIVI</sequence>
<accession>A0ABQ5G1R3</accession>
<proteinExistence type="predicted"/>
<comment type="caution">
    <text evidence="1">The sequence shown here is derived from an EMBL/GenBank/DDBJ whole genome shotgun (WGS) entry which is preliminary data.</text>
</comment>
<organism evidence="1 2">
    <name type="scientific">Tanacetum coccineum</name>
    <dbReference type="NCBI Taxonomy" id="301880"/>
    <lineage>
        <taxon>Eukaryota</taxon>
        <taxon>Viridiplantae</taxon>
        <taxon>Streptophyta</taxon>
        <taxon>Embryophyta</taxon>
        <taxon>Tracheophyta</taxon>
        <taxon>Spermatophyta</taxon>
        <taxon>Magnoliopsida</taxon>
        <taxon>eudicotyledons</taxon>
        <taxon>Gunneridae</taxon>
        <taxon>Pentapetalae</taxon>
        <taxon>asterids</taxon>
        <taxon>campanulids</taxon>
        <taxon>Asterales</taxon>
        <taxon>Asteraceae</taxon>
        <taxon>Asteroideae</taxon>
        <taxon>Anthemideae</taxon>
        <taxon>Anthemidinae</taxon>
        <taxon>Tanacetum</taxon>
    </lineage>
</organism>
<dbReference type="EMBL" id="BQNB010017998">
    <property type="protein sequence ID" value="GJT69549.1"/>
    <property type="molecule type" value="Genomic_DNA"/>
</dbReference>
<name>A0ABQ5G1R3_9ASTR</name>
<reference evidence="1" key="1">
    <citation type="journal article" date="2022" name="Int. J. Mol. Sci.">
        <title>Draft Genome of Tanacetum Coccineum: Genomic Comparison of Closely Related Tanacetum-Family Plants.</title>
        <authorList>
            <person name="Yamashiro T."/>
            <person name="Shiraishi A."/>
            <person name="Nakayama K."/>
            <person name="Satake H."/>
        </authorList>
    </citation>
    <scope>NUCLEOTIDE SEQUENCE</scope>
</reference>
<reference evidence="1" key="2">
    <citation type="submission" date="2022-01" db="EMBL/GenBank/DDBJ databases">
        <authorList>
            <person name="Yamashiro T."/>
            <person name="Shiraishi A."/>
            <person name="Satake H."/>
            <person name="Nakayama K."/>
        </authorList>
    </citation>
    <scope>NUCLEOTIDE SEQUENCE</scope>
</reference>
<dbReference type="Proteomes" id="UP001151760">
    <property type="component" value="Unassembled WGS sequence"/>
</dbReference>
<evidence type="ECO:0000313" key="1">
    <source>
        <dbReference type="EMBL" id="GJT69549.1"/>
    </source>
</evidence>
<protein>
    <submittedName>
        <fullName evidence="1">Uncharacterized protein</fullName>
    </submittedName>
</protein>